<reference evidence="3 4" key="1">
    <citation type="submission" date="2015-04" db="EMBL/GenBank/DDBJ databases">
        <authorList>
            <person name="Heijne W.H."/>
            <person name="Fedorova N.D."/>
            <person name="Nierman W.C."/>
            <person name="Vollebregt A.W."/>
            <person name="Zhao Z."/>
            <person name="Wu L."/>
            <person name="Kumar M."/>
            <person name="Stam H."/>
            <person name="van den Berg M.A."/>
            <person name="Pel H.J."/>
        </authorList>
    </citation>
    <scope>NUCLEOTIDE SEQUENCE [LARGE SCALE GENOMIC DNA]</scope>
    <source>
        <strain evidence="3 4">CBS 393.64</strain>
    </source>
</reference>
<sequence>MASDMGEDATKRHDRRVSLSVMAEALLHPKLDIPYFSHEPLDPLLYPGDLSKPVEGAPENLQLEEILQQQRQEDPAELSSGSDDTETLEQNINISLGRLVPEQTCWKHKAAIEEEEEEEEDDVSEKIPAKKIKLEGGLPVVAKKISAFDDMDSDDQLLYNLKLAKWPYWLQQKDHRNSIHAHEALFLQGSGPPPRDGETDWHADDDVALLKSVDETEAEIEKKEKELDKSRWDRVAERIRKHIPVAMYSGDACKSRYEALNDGTATKPLELREKLDEKTLANFASVGSSLLASVSLSVGKSLSEHFLSVMRDGRPWPFTVRTCTRYSMNLATGKCHSLAIDRFSHWLPCVPCFASASGACRLGHHAGESSTQAQHHRRTFNSHLHEQGPGTSPAYQPPIASLSCLSRPDYHPCIATNPQSQTAAAWLAGIM</sequence>
<comment type="caution">
    <text evidence="3">The sequence shown here is derived from an EMBL/GenBank/DDBJ whole genome shotgun (WGS) entry which is preliminary data.</text>
</comment>
<organism evidence="3 4">
    <name type="scientific">Rasamsonia emersonii (strain ATCC 16479 / CBS 393.64 / IMI 116815)</name>
    <dbReference type="NCBI Taxonomy" id="1408163"/>
    <lineage>
        <taxon>Eukaryota</taxon>
        <taxon>Fungi</taxon>
        <taxon>Dikarya</taxon>
        <taxon>Ascomycota</taxon>
        <taxon>Pezizomycotina</taxon>
        <taxon>Eurotiomycetes</taxon>
        <taxon>Eurotiomycetidae</taxon>
        <taxon>Eurotiales</taxon>
        <taxon>Trichocomaceae</taxon>
        <taxon>Rasamsonia</taxon>
    </lineage>
</organism>
<feature type="region of interest" description="Disordered" evidence="1">
    <location>
        <begin position="370"/>
        <end position="394"/>
    </location>
</feature>
<dbReference type="InterPro" id="IPR001005">
    <property type="entry name" value="SANT/Myb"/>
</dbReference>
<name>A0A0F4YM10_RASE3</name>
<dbReference type="AlphaFoldDB" id="A0A0F4YM10"/>
<protein>
    <recommendedName>
        <fullName evidence="2">Myb-like domain-containing protein</fullName>
    </recommendedName>
</protein>
<keyword evidence="4" id="KW-1185">Reference proteome</keyword>
<evidence type="ECO:0000256" key="1">
    <source>
        <dbReference type="SAM" id="MobiDB-lite"/>
    </source>
</evidence>
<dbReference type="OrthoDB" id="4524485at2759"/>
<dbReference type="RefSeq" id="XP_013325513.1">
    <property type="nucleotide sequence ID" value="XM_013470059.1"/>
</dbReference>
<dbReference type="GeneID" id="25319417"/>
<dbReference type="PROSITE" id="PS50090">
    <property type="entry name" value="MYB_LIKE"/>
    <property type="match status" value="1"/>
</dbReference>
<dbReference type="Proteomes" id="UP000053958">
    <property type="component" value="Unassembled WGS sequence"/>
</dbReference>
<dbReference type="EMBL" id="LASV01000404">
    <property type="protein sequence ID" value="KKA18901.1"/>
    <property type="molecule type" value="Genomic_DNA"/>
</dbReference>
<gene>
    <name evidence="3" type="ORF">T310_7141</name>
</gene>
<evidence type="ECO:0000259" key="2">
    <source>
        <dbReference type="PROSITE" id="PS50090"/>
    </source>
</evidence>
<evidence type="ECO:0000313" key="4">
    <source>
        <dbReference type="Proteomes" id="UP000053958"/>
    </source>
</evidence>
<proteinExistence type="predicted"/>
<accession>A0A0F4YM10</accession>
<evidence type="ECO:0000313" key="3">
    <source>
        <dbReference type="EMBL" id="KKA18901.1"/>
    </source>
</evidence>
<feature type="domain" description="Myb-like" evidence="2">
    <location>
        <begin position="193"/>
        <end position="261"/>
    </location>
</feature>